<protein>
    <submittedName>
        <fullName evidence="2">DUF2927 domain-containing protein</fullName>
    </submittedName>
</protein>
<dbReference type="InterPro" id="IPR021323">
    <property type="entry name" value="DUF2927"/>
</dbReference>
<dbReference type="PROSITE" id="PS51257">
    <property type="entry name" value="PROKAR_LIPOPROTEIN"/>
    <property type="match status" value="1"/>
</dbReference>
<sequence>MRALVLTAILLLASCAPAPDGAGLPLKVNSVTPKTTPLPPMKRFSAAPPPSGPLSNADLARDFLDLTFELESGRKIERLTRVDGPIRLRVAGPAPALLVTELRDLIGRLRSEAGLDIALTDGPAQITVNAISRAQVRRSLPQAACFVIPGVSDWTEFQTARRSGALDWTRLTKRDKLAIFVPHDVAPQELRDCLHEELAQALGPVNDLYRLPDSVFNDDNVHTVLTAHDMMILRLTYAPELSNGMSRAEVAARLPRILARINPGGARIPAHGQQDTPRAWIDAIQTALGPGTSDAGRKSAAERALRIARDAGITDHRLGFSHYILGRLNQGNRDFARAEFRAADAIFARSPSTRLHRAFTAAQLAADDIRRNAPQAALDRLAPYPEVAMAAQNAALLATLMLLQAEALDHLGQTDAAARLRLDSLGWARYGFGAESAVRGKADEVAALHVETAS</sequence>
<keyword evidence="1" id="KW-0732">Signal</keyword>
<evidence type="ECO:0000313" key="3">
    <source>
        <dbReference type="Proteomes" id="UP001348149"/>
    </source>
</evidence>
<evidence type="ECO:0000256" key="1">
    <source>
        <dbReference type="SAM" id="SignalP"/>
    </source>
</evidence>
<dbReference type="Proteomes" id="UP001348149">
    <property type="component" value="Unassembled WGS sequence"/>
</dbReference>
<reference evidence="2 3" key="1">
    <citation type="submission" date="2024-01" db="EMBL/GenBank/DDBJ databases">
        <title>Mesobacterium rodlantinim sp. nov., isolated from shallow sea hydrothermal systems off Kueishantao Island.</title>
        <authorList>
            <person name="Su Z."/>
            <person name="Tang K."/>
        </authorList>
    </citation>
    <scope>NUCLEOTIDE SEQUENCE [LARGE SCALE GENOMIC DNA]</scope>
    <source>
        <strain evidence="2 3">TK19101</strain>
    </source>
</reference>
<evidence type="ECO:0000313" key="2">
    <source>
        <dbReference type="EMBL" id="MEC3860596.1"/>
    </source>
</evidence>
<dbReference type="Pfam" id="PF11150">
    <property type="entry name" value="DUF2927"/>
    <property type="match status" value="1"/>
</dbReference>
<name>A0ABU6HDZ2_9RHOB</name>
<feature type="chain" id="PRO_5047338080" evidence="1">
    <location>
        <begin position="19"/>
        <end position="454"/>
    </location>
</feature>
<comment type="caution">
    <text evidence="2">The sequence shown here is derived from an EMBL/GenBank/DDBJ whole genome shotgun (WGS) entry which is preliminary data.</text>
</comment>
<keyword evidence="3" id="KW-1185">Reference proteome</keyword>
<proteinExistence type="predicted"/>
<accession>A0ABU6HDZ2</accession>
<dbReference type="RefSeq" id="WP_326296218.1">
    <property type="nucleotide sequence ID" value="NZ_JAYLLH010000004.1"/>
</dbReference>
<dbReference type="EMBL" id="JAYLLH010000004">
    <property type="protein sequence ID" value="MEC3860596.1"/>
    <property type="molecule type" value="Genomic_DNA"/>
</dbReference>
<organism evidence="2 3">
    <name type="scientific">Mesobacterium hydrothermale</name>
    <dbReference type="NCBI Taxonomy" id="3111907"/>
    <lineage>
        <taxon>Bacteria</taxon>
        <taxon>Pseudomonadati</taxon>
        <taxon>Pseudomonadota</taxon>
        <taxon>Alphaproteobacteria</taxon>
        <taxon>Rhodobacterales</taxon>
        <taxon>Roseobacteraceae</taxon>
        <taxon>Mesobacterium</taxon>
    </lineage>
</organism>
<gene>
    <name evidence="2" type="ORF">VK792_04815</name>
</gene>
<feature type="signal peptide" evidence="1">
    <location>
        <begin position="1"/>
        <end position="18"/>
    </location>
</feature>